<dbReference type="KEGG" id="eha:Ethha_2594"/>
<dbReference type="EMBL" id="CP002400">
    <property type="protein sequence ID" value="ADU28087.1"/>
    <property type="molecule type" value="Genomic_DNA"/>
</dbReference>
<dbReference type="STRING" id="663278.Ethha_2594"/>
<keyword evidence="7" id="KW-1185">Reference proteome</keyword>
<dbReference type="eggNOG" id="COG0619">
    <property type="taxonomic scope" value="Bacteria"/>
</dbReference>
<dbReference type="InterPro" id="IPR003339">
    <property type="entry name" value="ABC/ECF_trnsptr_transmembrane"/>
</dbReference>
<evidence type="ECO:0000256" key="5">
    <source>
        <dbReference type="SAM" id="Phobius"/>
    </source>
</evidence>
<feature type="transmembrane region" description="Helical" evidence="5">
    <location>
        <begin position="12"/>
        <end position="45"/>
    </location>
</feature>
<evidence type="ECO:0000256" key="2">
    <source>
        <dbReference type="ARBA" id="ARBA00022692"/>
    </source>
</evidence>
<evidence type="ECO:0000256" key="3">
    <source>
        <dbReference type="ARBA" id="ARBA00022989"/>
    </source>
</evidence>
<proteinExistence type="predicted"/>
<evidence type="ECO:0000313" key="7">
    <source>
        <dbReference type="Proteomes" id="UP000001551"/>
    </source>
</evidence>
<feature type="transmembrane region" description="Helical" evidence="5">
    <location>
        <begin position="51"/>
        <end position="73"/>
    </location>
</feature>
<reference evidence="6 7" key="1">
    <citation type="submission" date="2010-12" db="EMBL/GenBank/DDBJ databases">
        <title>Complete sequence of Ethanoligenens harbinense YUAN-3.</title>
        <authorList>
            <person name="Lucas S."/>
            <person name="Copeland A."/>
            <person name="Lapidus A."/>
            <person name="Cheng J.-F."/>
            <person name="Bruce D."/>
            <person name="Goodwin L."/>
            <person name="Pitluck S."/>
            <person name="Chertkov O."/>
            <person name="Misra M."/>
            <person name="Detter J.C."/>
            <person name="Han C."/>
            <person name="Tapia R."/>
            <person name="Land M."/>
            <person name="Hauser L."/>
            <person name="Jeffries C."/>
            <person name="Kyrpides N."/>
            <person name="Ivanova N."/>
            <person name="Mikhailova N."/>
            <person name="Wang A."/>
            <person name="Mouttaki H."/>
            <person name="He Z."/>
            <person name="Zhou J."/>
            <person name="Hemme C.L."/>
            <person name="Woyke T."/>
        </authorList>
    </citation>
    <scope>NUCLEOTIDE SEQUENCE [LARGE SCALE GENOMIC DNA]</scope>
    <source>
        <strain evidence="7">DSM 18485 / JCM 12961 / CGMCC 1.5033 / YUAN-3</strain>
    </source>
</reference>
<dbReference type="AlphaFoldDB" id="E6U717"/>
<dbReference type="HOGENOM" id="CLU_064704_0_1_9"/>
<sequence>MNRFQSYHPLVHFAFFAAVVICTLLLMHPVFLGVSFAAAMLYAVLLGRARALRFSLLFTLPMLAAVAVLNPLFVHQGMTMLFYIHDNPVTLEAVLFGAAASVMLAAMLLWFFCCNEVFTSDEFLYLFGRAVPSLALLLSMTLRLIPRFKTQIGRISRAQAAIGMGTGAGNLWKRARNGMRILSILITWALENAVETADSMKARGYGLPGRTAFSIFRFCGRDAICLAVIAAAVAACVLGQLTGTVYVQYYPYVKWTSGPATAAVAAAYGVLCFLPAGLEGWGEWKWRSLQSTI</sequence>
<dbReference type="CDD" id="cd16914">
    <property type="entry name" value="EcfT"/>
    <property type="match status" value="1"/>
</dbReference>
<accession>E6U717</accession>
<evidence type="ECO:0000256" key="1">
    <source>
        <dbReference type="ARBA" id="ARBA00004141"/>
    </source>
</evidence>
<dbReference type="GO" id="GO:0005886">
    <property type="term" value="C:plasma membrane"/>
    <property type="evidence" value="ECO:0007669"/>
    <property type="project" value="UniProtKB-ARBA"/>
</dbReference>
<comment type="subcellular location">
    <subcellularLocation>
        <location evidence="1">Membrane</location>
        <topology evidence="1">Multi-pass membrane protein</topology>
    </subcellularLocation>
</comment>
<feature type="transmembrane region" description="Helical" evidence="5">
    <location>
        <begin position="93"/>
        <end position="112"/>
    </location>
</feature>
<evidence type="ECO:0000256" key="4">
    <source>
        <dbReference type="ARBA" id="ARBA00023136"/>
    </source>
</evidence>
<name>E6U717_ETHHY</name>
<organism evidence="6 7">
    <name type="scientific">Ethanoligenens harbinense (strain DSM 18485 / JCM 12961 / CGMCC 1.5033 / YUAN-3)</name>
    <dbReference type="NCBI Taxonomy" id="663278"/>
    <lineage>
        <taxon>Bacteria</taxon>
        <taxon>Bacillati</taxon>
        <taxon>Bacillota</taxon>
        <taxon>Clostridia</taxon>
        <taxon>Eubacteriales</taxon>
        <taxon>Oscillospiraceae</taxon>
        <taxon>Ethanoligenens</taxon>
    </lineage>
</organism>
<feature type="transmembrane region" description="Helical" evidence="5">
    <location>
        <begin position="259"/>
        <end position="278"/>
    </location>
</feature>
<feature type="transmembrane region" description="Helical" evidence="5">
    <location>
        <begin position="124"/>
        <end position="145"/>
    </location>
</feature>
<feature type="transmembrane region" description="Helical" evidence="5">
    <location>
        <begin position="223"/>
        <end position="247"/>
    </location>
</feature>
<keyword evidence="2 5" id="KW-0812">Transmembrane</keyword>
<evidence type="ECO:0000313" key="6">
    <source>
        <dbReference type="EMBL" id="ADU28087.1"/>
    </source>
</evidence>
<keyword evidence="4 5" id="KW-0472">Membrane</keyword>
<protein>
    <submittedName>
        <fullName evidence="6">Cobalt transport protein</fullName>
    </submittedName>
</protein>
<keyword evidence="3 5" id="KW-1133">Transmembrane helix</keyword>
<dbReference type="Proteomes" id="UP000001551">
    <property type="component" value="Chromosome"/>
</dbReference>
<gene>
    <name evidence="6" type="ordered locus">Ethha_2594</name>
</gene>